<accession>A0ABU2CHF3</accession>
<organism evidence="2 3">
    <name type="scientific">Promicromonospora iranensis</name>
    <dbReference type="NCBI Taxonomy" id="1105144"/>
    <lineage>
        <taxon>Bacteria</taxon>
        <taxon>Bacillati</taxon>
        <taxon>Actinomycetota</taxon>
        <taxon>Actinomycetes</taxon>
        <taxon>Micrococcales</taxon>
        <taxon>Promicromonosporaceae</taxon>
        <taxon>Promicromonospora</taxon>
    </lineage>
</organism>
<comment type="caution">
    <text evidence="2">The sequence shown here is derived from an EMBL/GenBank/DDBJ whole genome shotgun (WGS) entry which is preliminary data.</text>
</comment>
<proteinExistence type="predicted"/>
<name>A0ABU2CHF3_9MICO</name>
<sequence length="135" mass="15108">MTERAPVPTDTVQRLTAILEHLPECNEHDAWTGLAWKVRDATVGHVFGGEDGLVRITFRAEPDEVEAFQHLGPQYFKASWGTNVVGMILDQDTDWDELAELLTDSYCIQAPQNLAAQVDRPEPQPAPQRLAQLET</sequence>
<dbReference type="RefSeq" id="WP_274992488.1">
    <property type="nucleotide sequence ID" value="NZ_JAJQQP010000002.1"/>
</dbReference>
<evidence type="ECO:0000256" key="1">
    <source>
        <dbReference type="SAM" id="MobiDB-lite"/>
    </source>
</evidence>
<dbReference type="InterPro" id="IPR038056">
    <property type="entry name" value="YjbR-like_sf"/>
</dbReference>
<dbReference type="Pfam" id="PF04237">
    <property type="entry name" value="YjbR"/>
    <property type="match status" value="1"/>
</dbReference>
<evidence type="ECO:0000313" key="2">
    <source>
        <dbReference type="EMBL" id="MDR7380627.1"/>
    </source>
</evidence>
<evidence type="ECO:0000313" key="3">
    <source>
        <dbReference type="Proteomes" id="UP001183585"/>
    </source>
</evidence>
<gene>
    <name evidence="2" type="ORF">J2S48_000142</name>
</gene>
<dbReference type="Proteomes" id="UP001183585">
    <property type="component" value="Unassembled WGS sequence"/>
</dbReference>
<dbReference type="InterPro" id="IPR058532">
    <property type="entry name" value="YjbR/MT2646/Rv2570-like"/>
</dbReference>
<dbReference type="SUPFAM" id="SSF142906">
    <property type="entry name" value="YjbR-like"/>
    <property type="match status" value="1"/>
</dbReference>
<keyword evidence="3" id="KW-1185">Reference proteome</keyword>
<protein>
    <recommendedName>
        <fullName evidence="4">YjbR protein</fullName>
    </recommendedName>
</protein>
<feature type="region of interest" description="Disordered" evidence="1">
    <location>
        <begin position="115"/>
        <end position="135"/>
    </location>
</feature>
<reference evidence="2 3" key="1">
    <citation type="submission" date="2023-07" db="EMBL/GenBank/DDBJ databases">
        <title>Sequencing the genomes of 1000 actinobacteria strains.</title>
        <authorList>
            <person name="Klenk H.-P."/>
        </authorList>
    </citation>
    <scope>NUCLEOTIDE SEQUENCE [LARGE SCALE GENOMIC DNA]</scope>
    <source>
        <strain evidence="2 3">DSM 45554</strain>
    </source>
</reference>
<evidence type="ECO:0008006" key="4">
    <source>
        <dbReference type="Google" id="ProtNLM"/>
    </source>
</evidence>
<dbReference type="EMBL" id="JAVDYE010000001">
    <property type="protein sequence ID" value="MDR7380627.1"/>
    <property type="molecule type" value="Genomic_DNA"/>
</dbReference>
<dbReference type="Gene3D" id="3.90.1150.30">
    <property type="match status" value="1"/>
</dbReference>